<dbReference type="HOGENOM" id="CLU_067037_0_0_4"/>
<evidence type="ECO:0000313" key="3">
    <source>
        <dbReference type="Proteomes" id="UP000031637"/>
    </source>
</evidence>
<feature type="compositionally biased region" description="Basic and acidic residues" evidence="1">
    <location>
        <begin position="238"/>
        <end position="250"/>
    </location>
</feature>
<feature type="region of interest" description="Disordered" evidence="1">
    <location>
        <begin position="238"/>
        <end position="266"/>
    </location>
</feature>
<dbReference type="KEGG" id="shd:SUTH_02903"/>
<dbReference type="AlphaFoldDB" id="W0SIJ9"/>
<dbReference type="InterPro" id="IPR021390">
    <property type="entry name" value="DUF3025"/>
</dbReference>
<organism evidence="2 3">
    <name type="scientific">Sulfuritalea hydrogenivorans sk43H</name>
    <dbReference type="NCBI Taxonomy" id="1223802"/>
    <lineage>
        <taxon>Bacteria</taxon>
        <taxon>Pseudomonadati</taxon>
        <taxon>Pseudomonadota</taxon>
        <taxon>Betaproteobacteria</taxon>
        <taxon>Nitrosomonadales</taxon>
        <taxon>Sterolibacteriaceae</taxon>
        <taxon>Sulfuritalea</taxon>
    </lineage>
</organism>
<name>W0SIJ9_9PROT</name>
<evidence type="ECO:0000256" key="1">
    <source>
        <dbReference type="SAM" id="MobiDB-lite"/>
    </source>
</evidence>
<keyword evidence="2" id="KW-0472">Membrane</keyword>
<accession>W0SIJ9</accession>
<protein>
    <submittedName>
        <fullName evidence="2">Transmembrane protein</fullName>
    </submittedName>
</protein>
<reference evidence="2 3" key="1">
    <citation type="journal article" date="2014" name="Syst. Appl. Microbiol.">
        <title>Complete genomes of freshwater sulfur oxidizers Sulfuricella denitrificans skB26 and Sulfuritalea hydrogenivorans sk43H: genetic insights into the sulfur oxidation pathway of betaproteobacteria.</title>
        <authorList>
            <person name="Watanabe T."/>
            <person name="Kojima H."/>
            <person name="Fukui M."/>
        </authorList>
    </citation>
    <scope>NUCLEOTIDE SEQUENCE [LARGE SCALE GENOMIC DNA]</scope>
    <source>
        <strain evidence="2">DSM22779</strain>
    </source>
</reference>
<keyword evidence="2" id="KW-0812">Transmembrane</keyword>
<keyword evidence="3" id="KW-1185">Reference proteome</keyword>
<gene>
    <name evidence="2" type="ORF">SUTH_02903</name>
</gene>
<sequence length="266" mass="29258">MTVGGAGLHPLSAFLQPWFAAGTPDISCLNEVARQRGLRTGNGAALRFVAPPEDSEGYEARAFLRGEIATRPDNLHDLFNALIWLSFPRTKAALNRRHVAALEVLQKQGSAARGPLRDALTQFDECGVVVAGACPDLWSALCAHRWREVFVERREELLRTTRFIVFGHASHDALAAPFVGLCGKAMFVDVDEAWLELPEAAALAALDVRLAVLFDNSQFSPRDWQPLPLLGIPGATADNERPDYYDDTRQFRPARTMRPGSSPGNR</sequence>
<dbReference type="STRING" id="1223802.SUTH_02903"/>
<dbReference type="Proteomes" id="UP000031637">
    <property type="component" value="Chromosome"/>
</dbReference>
<dbReference type="EMBL" id="AP012547">
    <property type="protein sequence ID" value="BAO30682.1"/>
    <property type="molecule type" value="Genomic_DNA"/>
</dbReference>
<dbReference type="Pfam" id="PF11227">
    <property type="entry name" value="DUF3025"/>
    <property type="match status" value="1"/>
</dbReference>
<evidence type="ECO:0000313" key="2">
    <source>
        <dbReference type="EMBL" id="BAO30682.1"/>
    </source>
</evidence>
<proteinExistence type="predicted"/>